<dbReference type="EMBL" id="PGXC01000009">
    <property type="protein sequence ID" value="PKK89943.1"/>
    <property type="molecule type" value="Genomic_DNA"/>
</dbReference>
<comment type="caution">
    <text evidence="1">The sequence shown here is derived from an EMBL/GenBank/DDBJ whole genome shotgun (WGS) entry which is preliminary data.</text>
</comment>
<protein>
    <submittedName>
        <fullName evidence="1">Uncharacterized protein</fullName>
    </submittedName>
</protein>
<name>A0A2N1PNL6_9BACT</name>
<dbReference type="AlphaFoldDB" id="A0A2N1PNL6"/>
<proteinExistence type="predicted"/>
<evidence type="ECO:0000313" key="2">
    <source>
        <dbReference type="Proteomes" id="UP000233256"/>
    </source>
</evidence>
<accession>A0A2N1PNL6</accession>
<organism evidence="1 2">
    <name type="scientific">Candidatus Wallbacteria bacterium HGW-Wallbacteria-1</name>
    <dbReference type="NCBI Taxonomy" id="2013854"/>
    <lineage>
        <taxon>Bacteria</taxon>
        <taxon>Candidatus Walliibacteriota</taxon>
    </lineage>
</organism>
<evidence type="ECO:0000313" key="1">
    <source>
        <dbReference type="EMBL" id="PKK89943.1"/>
    </source>
</evidence>
<dbReference type="Proteomes" id="UP000233256">
    <property type="component" value="Unassembled WGS sequence"/>
</dbReference>
<gene>
    <name evidence="1" type="ORF">CVV64_11455</name>
</gene>
<reference evidence="1 2" key="1">
    <citation type="journal article" date="2017" name="ISME J.">
        <title>Potential for microbial H2 and metal transformations associated with novel bacteria and archaea in deep terrestrial subsurface sediments.</title>
        <authorList>
            <person name="Hernsdorf A.W."/>
            <person name="Amano Y."/>
            <person name="Miyakawa K."/>
            <person name="Ise K."/>
            <person name="Suzuki Y."/>
            <person name="Anantharaman K."/>
            <person name="Probst A."/>
            <person name="Burstein D."/>
            <person name="Thomas B.C."/>
            <person name="Banfield J.F."/>
        </authorList>
    </citation>
    <scope>NUCLEOTIDE SEQUENCE [LARGE SCALE GENOMIC DNA]</scope>
    <source>
        <strain evidence="1">HGW-Wallbacteria-1</strain>
    </source>
</reference>
<sequence length="139" mass="15773">MKLSDFILCDDIRREIGGKHSLMGVYGDTINIVLSKNANQKSNIIPLSLFCRFTGCTNTFVPALFKLNYIIDEKNSEDAITGQLALEQVTNIFSIYIVNYPFKLVKNCHLKFEITIQNGKNEEIVFSPDYSIKVNVKSE</sequence>